<proteinExistence type="predicted"/>
<dbReference type="Proteomes" id="UP000244855">
    <property type="component" value="Unassembled WGS sequence"/>
</dbReference>
<protein>
    <submittedName>
        <fullName evidence="1">Uncharacterized protein</fullName>
    </submittedName>
</protein>
<accession>A0A2V1EDQ8</accession>
<evidence type="ECO:0000313" key="1">
    <source>
        <dbReference type="EMBL" id="PVI07405.1"/>
    </source>
</evidence>
<dbReference type="EMBL" id="KZ805304">
    <property type="protein sequence ID" value="PVI07405.1"/>
    <property type="molecule type" value="Genomic_DNA"/>
</dbReference>
<keyword evidence="2" id="KW-1185">Reference proteome</keyword>
<dbReference type="AlphaFoldDB" id="A0A2V1EDQ8"/>
<name>A0A2V1EDQ8_9PLEO</name>
<organism evidence="1 2">
    <name type="scientific">Periconia macrospinosa</name>
    <dbReference type="NCBI Taxonomy" id="97972"/>
    <lineage>
        <taxon>Eukaryota</taxon>
        <taxon>Fungi</taxon>
        <taxon>Dikarya</taxon>
        <taxon>Ascomycota</taxon>
        <taxon>Pezizomycotina</taxon>
        <taxon>Dothideomycetes</taxon>
        <taxon>Pleosporomycetidae</taxon>
        <taxon>Pleosporales</taxon>
        <taxon>Massarineae</taxon>
        <taxon>Periconiaceae</taxon>
        <taxon>Periconia</taxon>
    </lineage>
</organism>
<sequence>MSYGGGYGGGRNGGGGYSNGYDTTSGGYGAYNYDYTGQYATYGYEDTSPWYRHRRLSFQRPYLYISFLTPFCAQDGYNANDGPGECHGPLSPLPCLCAETLPGTSVDISA</sequence>
<feature type="non-terminal residue" evidence="1">
    <location>
        <position position="110"/>
    </location>
</feature>
<gene>
    <name evidence="1" type="ORF">DM02DRAFT_608956</name>
</gene>
<evidence type="ECO:0000313" key="2">
    <source>
        <dbReference type="Proteomes" id="UP000244855"/>
    </source>
</evidence>
<reference evidence="1 2" key="1">
    <citation type="journal article" date="2018" name="Sci. Rep.">
        <title>Comparative genomics provides insights into the lifestyle and reveals functional heterogeneity of dark septate endophytic fungi.</title>
        <authorList>
            <person name="Knapp D.G."/>
            <person name="Nemeth J.B."/>
            <person name="Barry K."/>
            <person name="Hainaut M."/>
            <person name="Henrissat B."/>
            <person name="Johnson J."/>
            <person name="Kuo A."/>
            <person name="Lim J.H.P."/>
            <person name="Lipzen A."/>
            <person name="Nolan M."/>
            <person name="Ohm R.A."/>
            <person name="Tamas L."/>
            <person name="Grigoriev I.V."/>
            <person name="Spatafora J.W."/>
            <person name="Nagy L.G."/>
            <person name="Kovacs G.M."/>
        </authorList>
    </citation>
    <scope>NUCLEOTIDE SEQUENCE [LARGE SCALE GENOMIC DNA]</scope>
    <source>
        <strain evidence="1 2">DSE2036</strain>
    </source>
</reference>
<dbReference type="OrthoDB" id="10571020at2759"/>